<name>A0AA39GJ41_SARSR</name>
<comment type="caution">
    <text evidence="4">The sequence shown here is derived from an EMBL/GenBank/DDBJ whole genome shotgun (WGS) entry which is preliminary data.</text>
</comment>
<gene>
    <name evidence="4" type="ORF">NLU13_3814</name>
</gene>
<reference evidence="4" key="1">
    <citation type="submission" date="2022-10" db="EMBL/GenBank/DDBJ databases">
        <title>Determination and structural analysis of whole genome sequence of Sarocladium strictum F4-1.</title>
        <authorList>
            <person name="Hu L."/>
            <person name="Jiang Y."/>
        </authorList>
    </citation>
    <scope>NUCLEOTIDE SEQUENCE</scope>
    <source>
        <strain evidence="4">F4-1</strain>
    </source>
</reference>
<dbReference type="Proteomes" id="UP001175261">
    <property type="component" value="Unassembled WGS sequence"/>
</dbReference>
<organism evidence="4 5">
    <name type="scientific">Sarocladium strictum</name>
    <name type="common">Black bundle disease fungus</name>
    <name type="synonym">Acremonium strictum</name>
    <dbReference type="NCBI Taxonomy" id="5046"/>
    <lineage>
        <taxon>Eukaryota</taxon>
        <taxon>Fungi</taxon>
        <taxon>Dikarya</taxon>
        <taxon>Ascomycota</taxon>
        <taxon>Pezizomycotina</taxon>
        <taxon>Sordariomycetes</taxon>
        <taxon>Hypocreomycetidae</taxon>
        <taxon>Hypocreales</taxon>
        <taxon>Sarocladiaceae</taxon>
        <taxon>Sarocladium</taxon>
    </lineage>
</organism>
<sequence length="313" mass="35205">MFRRSNLWPHKPTLTETNLPDQTGKVFIITGGNSGVGRELAAILYQHNARIYIATRSKPRTLEVMAEIEDAHPHSKGSLVFLELVLDDLNTIKAAAETFLRRESRLDVIWNNAGVMLPPSGSKTKQGYELQMGVNTLAHFLLIKLLTPILLRTAQDPATKKNSVRVVWVSSLSVDFSTKPFLDFDNMNYQVKDESQAVKYDRSKCGNLLHAIEFDKRYPESGICSVSMTPGLLKTNLQRNFTASQNLIVRLMGKPAIMGAYTELFAGLDPSITPNDKWVCPFGAREEPRVEMMDPGLTSAFWDWSEKQVKPYL</sequence>
<proteinExistence type="inferred from homology"/>
<dbReference type="GO" id="GO:0016491">
    <property type="term" value="F:oxidoreductase activity"/>
    <property type="evidence" value="ECO:0007669"/>
    <property type="project" value="UniProtKB-KW"/>
</dbReference>
<keyword evidence="3" id="KW-0560">Oxidoreductase</keyword>
<evidence type="ECO:0000313" key="5">
    <source>
        <dbReference type="Proteomes" id="UP001175261"/>
    </source>
</evidence>
<accession>A0AA39GJ41</accession>
<dbReference type="Pfam" id="PF00106">
    <property type="entry name" value="adh_short"/>
    <property type="match status" value="1"/>
</dbReference>
<comment type="similarity">
    <text evidence="1">Belongs to the short-chain dehydrogenases/reductases (SDR) family.</text>
</comment>
<dbReference type="Gene3D" id="3.40.50.720">
    <property type="entry name" value="NAD(P)-binding Rossmann-like Domain"/>
    <property type="match status" value="1"/>
</dbReference>
<evidence type="ECO:0000256" key="2">
    <source>
        <dbReference type="ARBA" id="ARBA00022857"/>
    </source>
</evidence>
<keyword evidence="2" id="KW-0521">NADP</keyword>
<evidence type="ECO:0000256" key="3">
    <source>
        <dbReference type="ARBA" id="ARBA00023002"/>
    </source>
</evidence>
<dbReference type="InterPro" id="IPR036291">
    <property type="entry name" value="NAD(P)-bd_dom_sf"/>
</dbReference>
<dbReference type="PANTHER" id="PTHR24320:SF236">
    <property type="entry name" value="SHORT-CHAIN DEHYDROGENASE-RELATED"/>
    <property type="match status" value="1"/>
</dbReference>
<evidence type="ECO:0008006" key="6">
    <source>
        <dbReference type="Google" id="ProtNLM"/>
    </source>
</evidence>
<dbReference type="SUPFAM" id="SSF51735">
    <property type="entry name" value="NAD(P)-binding Rossmann-fold domains"/>
    <property type="match status" value="1"/>
</dbReference>
<keyword evidence="5" id="KW-1185">Reference proteome</keyword>
<dbReference type="EMBL" id="JAPDFR010000003">
    <property type="protein sequence ID" value="KAK0387568.1"/>
    <property type="molecule type" value="Genomic_DNA"/>
</dbReference>
<dbReference type="InterPro" id="IPR002347">
    <property type="entry name" value="SDR_fam"/>
</dbReference>
<dbReference type="PRINTS" id="PR00081">
    <property type="entry name" value="GDHRDH"/>
</dbReference>
<evidence type="ECO:0000313" key="4">
    <source>
        <dbReference type="EMBL" id="KAK0387568.1"/>
    </source>
</evidence>
<dbReference type="PANTHER" id="PTHR24320">
    <property type="entry name" value="RETINOL DEHYDROGENASE"/>
    <property type="match status" value="1"/>
</dbReference>
<dbReference type="AlphaFoldDB" id="A0AA39GJ41"/>
<evidence type="ECO:0000256" key="1">
    <source>
        <dbReference type="ARBA" id="ARBA00006484"/>
    </source>
</evidence>
<protein>
    <recommendedName>
        <fullName evidence="6">Short-chain dehydrogenase</fullName>
    </recommendedName>
</protein>